<reference evidence="1 2" key="1">
    <citation type="submission" date="2020-08" db="EMBL/GenBank/DDBJ databases">
        <title>A Genomic Blueprint of the Chicken Gut Microbiome.</title>
        <authorList>
            <person name="Gilroy R."/>
            <person name="Ravi A."/>
            <person name="Getino M."/>
            <person name="Pursley I."/>
            <person name="Horton D.L."/>
            <person name="Alikhan N.-F."/>
            <person name="Baker D."/>
            <person name="Gharbi K."/>
            <person name="Hall N."/>
            <person name="Watson M."/>
            <person name="Adriaenssens E.M."/>
            <person name="Foster-Nyarko E."/>
            <person name="Jarju S."/>
            <person name="Secka A."/>
            <person name="Antonio M."/>
            <person name="Oren A."/>
            <person name="Chaudhuri R."/>
            <person name="La Ragione R.M."/>
            <person name="Hildebrand F."/>
            <person name="Pallen M.J."/>
        </authorList>
    </citation>
    <scope>NUCLEOTIDE SEQUENCE [LARGE SCALE GENOMIC DNA]</scope>
    <source>
        <strain evidence="1 2">Re1</strain>
    </source>
</reference>
<evidence type="ECO:0000313" key="1">
    <source>
        <dbReference type="EMBL" id="MBD8011680.1"/>
    </source>
</evidence>
<dbReference type="EMBL" id="JACSPX010000001">
    <property type="protein sequence ID" value="MBD8011680.1"/>
    <property type="molecule type" value="Genomic_DNA"/>
</dbReference>
<dbReference type="RefSeq" id="WP_191712338.1">
    <property type="nucleotide sequence ID" value="NZ_JACSPX010000001.1"/>
</dbReference>
<evidence type="ECO:0008006" key="3">
    <source>
        <dbReference type="Google" id="ProtNLM"/>
    </source>
</evidence>
<keyword evidence="2" id="KW-1185">Reference proteome</keyword>
<protein>
    <recommendedName>
        <fullName evidence="3">DUF4238 domain-containing protein</fullName>
    </recommendedName>
</protein>
<sequence length="363" mass="40380">MFPTSLHAHLVRPRTRHGCALTPDDFVFFRADGRIGWRAASKVAGAQHIQYEIWDTNAHTRSAPCTTAMHGSIRVDGEENALPHPYRRSLRRKAALQDWYDAILFEEAQREASARSARRWGQDEISSMIKRSSMGISAYGAREVAVDSFPTVSALQAWIDEALSGTRVRLIALLLADYPYFRGEMRDGQLLQKMDGDEAVAYLPIVVATNQDSAVALAEREGNLPPRPSATVRMSGGTRVRWSADAVLSWSAVARNSTLSRDGDARPAAGDWILLGVEGTDIALPVPWGSSNLLIETDDDGALVEISVPSTARREQHHRRRAEFEDRWGRWLDEEQNLTREELEAGIRRAEDGLRAVLAIEEG</sequence>
<accession>A0ABR8W3U9</accession>
<evidence type="ECO:0000313" key="2">
    <source>
        <dbReference type="Proteomes" id="UP000611521"/>
    </source>
</evidence>
<dbReference type="Proteomes" id="UP000611521">
    <property type="component" value="Unassembled WGS sequence"/>
</dbReference>
<organism evidence="1 2">
    <name type="scientific">Microbacterium commune</name>
    <dbReference type="NCBI Taxonomy" id="2762219"/>
    <lineage>
        <taxon>Bacteria</taxon>
        <taxon>Bacillati</taxon>
        <taxon>Actinomycetota</taxon>
        <taxon>Actinomycetes</taxon>
        <taxon>Micrococcales</taxon>
        <taxon>Microbacteriaceae</taxon>
        <taxon>Microbacterium</taxon>
    </lineage>
</organism>
<gene>
    <name evidence="1" type="ORF">H9633_05145</name>
</gene>
<proteinExistence type="predicted"/>
<name>A0ABR8W3U9_9MICO</name>
<comment type="caution">
    <text evidence="1">The sequence shown here is derived from an EMBL/GenBank/DDBJ whole genome shotgun (WGS) entry which is preliminary data.</text>
</comment>